<sequence length="524" mass="58056">MEMNNPTDRLQQELAYYKRQLDQLSGEAIRSDFALSSLRHEMKQKQEAFAILSHLQQAFTVTTPLETIFRTVVKAINLQLGMDRTLILLPDETAGTGDTFSAKYWSGYPDTASSQLEKAAVVLPPQLLQAGGHCLFHQKATEDDTIRQIRQQLEVNYFVGLPVLVDHRPLAFMITGRQFEKIPFNAPLNKSDVDTIQAIAALISQTVQNKNMLALRLQMEEKMQENEVIRKILDELRATQAQLIQREKMASLGELTAGIAHEIQNPLNFVNNFSEVNADLMSELKEAVAAGDMIEVASLAEDILRNEEKILHHGKRADGIVKGMLEHSRQGAGERKPTDINALLAECLQLSYHGFRAKEKNCHVSLETALDDSIGDVEMVAQDIRRVLLNLLNNAFYAVCQKQLNGHAAYTPAVSVRTQYEKDAIRISVWDNGTGVSSAILNKIFQPFFTTKPTGVGTGLGLSLSYDIITKGHGGELFVQSKEGEYAEFVVRLPVGQAGFTQGLHARALDADAQGEEEGIVDNG</sequence>
<dbReference type="EC" id="2.7.13.3" evidence="2"/>
<dbReference type="Proteomes" id="UP000033121">
    <property type="component" value="Unassembled WGS sequence"/>
</dbReference>
<evidence type="ECO:0000256" key="3">
    <source>
        <dbReference type="ARBA" id="ARBA00022553"/>
    </source>
</evidence>
<keyword evidence="5" id="KW-0808">Transferase</keyword>
<evidence type="ECO:0000256" key="1">
    <source>
        <dbReference type="ARBA" id="ARBA00000085"/>
    </source>
</evidence>
<dbReference type="InterPro" id="IPR005467">
    <property type="entry name" value="His_kinase_dom"/>
</dbReference>
<organism evidence="5 6">
    <name type="scientific">Flavihumibacter petaseus NBRC 106054</name>
    <dbReference type="NCBI Taxonomy" id="1220578"/>
    <lineage>
        <taxon>Bacteria</taxon>
        <taxon>Pseudomonadati</taxon>
        <taxon>Bacteroidota</taxon>
        <taxon>Chitinophagia</taxon>
        <taxon>Chitinophagales</taxon>
        <taxon>Chitinophagaceae</taxon>
        <taxon>Flavihumibacter</taxon>
    </lineage>
</organism>
<evidence type="ECO:0000259" key="4">
    <source>
        <dbReference type="PROSITE" id="PS50109"/>
    </source>
</evidence>
<dbReference type="STRING" id="1220578.FPE01S_01_17520"/>
<evidence type="ECO:0000256" key="2">
    <source>
        <dbReference type="ARBA" id="ARBA00012438"/>
    </source>
</evidence>
<comment type="caution">
    <text evidence="5">The sequence shown here is derived from an EMBL/GenBank/DDBJ whole genome shotgun (WGS) entry which is preliminary data.</text>
</comment>
<name>A0A0E9MYQ9_9BACT</name>
<dbReference type="InterPro" id="IPR003661">
    <property type="entry name" value="HisK_dim/P_dom"/>
</dbReference>
<dbReference type="GO" id="GO:0000155">
    <property type="term" value="F:phosphorelay sensor kinase activity"/>
    <property type="evidence" value="ECO:0007669"/>
    <property type="project" value="InterPro"/>
</dbReference>
<keyword evidence="5" id="KW-0418">Kinase</keyword>
<dbReference type="InterPro" id="IPR029016">
    <property type="entry name" value="GAF-like_dom_sf"/>
</dbReference>
<reference evidence="5 6" key="1">
    <citation type="submission" date="2015-04" db="EMBL/GenBank/DDBJ databases">
        <title>Whole genome shotgun sequence of Flavihumibacter petaseus NBRC 106054.</title>
        <authorList>
            <person name="Miyazawa S."/>
            <person name="Hosoyama A."/>
            <person name="Hashimoto M."/>
            <person name="Noguchi M."/>
            <person name="Tsuchikane K."/>
            <person name="Ohji S."/>
            <person name="Yamazoe A."/>
            <person name="Ichikawa N."/>
            <person name="Kimura A."/>
            <person name="Fujita N."/>
        </authorList>
    </citation>
    <scope>NUCLEOTIDE SEQUENCE [LARGE SCALE GENOMIC DNA]</scope>
    <source>
        <strain evidence="5 6">NBRC 106054</strain>
    </source>
</reference>
<evidence type="ECO:0000313" key="6">
    <source>
        <dbReference type="Proteomes" id="UP000033121"/>
    </source>
</evidence>
<dbReference type="InterPro" id="IPR003594">
    <property type="entry name" value="HATPase_dom"/>
</dbReference>
<keyword evidence="3" id="KW-0597">Phosphoprotein</keyword>
<accession>A0A0E9MYQ9</accession>
<proteinExistence type="predicted"/>
<evidence type="ECO:0000313" key="5">
    <source>
        <dbReference type="EMBL" id="GAO42734.1"/>
    </source>
</evidence>
<dbReference type="PRINTS" id="PR00344">
    <property type="entry name" value="BCTRLSENSOR"/>
</dbReference>
<dbReference type="SUPFAM" id="SSF55874">
    <property type="entry name" value="ATPase domain of HSP90 chaperone/DNA topoisomerase II/histidine kinase"/>
    <property type="match status" value="1"/>
</dbReference>
<dbReference type="InterPro" id="IPR036097">
    <property type="entry name" value="HisK_dim/P_sf"/>
</dbReference>
<dbReference type="SMART" id="SM00065">
    <property type="entry name" value="GAF"/>
    <property type="match status" value="1"/>
</dbReference>
<dbReference type="InterPro" id="IPR036890">
    <property type="entry name" value="HATPase_C_sf"/>
</dbReference>
<dbReference type="EMBL" id="BBWV01000001">
    <property type="protein sequence ID" value="GAO42734.1"/>
    <property type="molecule type" value="Genomic_DNA"/>
</dbReference>
<gene>
    <name evidence="5" type="ORF">FPE01S_01_17520</name>
</gene>
<dbReference type="SUPFAM" id="SSF55781">
    <property type="entry name" value="GAF domain-like"/>
    <property type="match status" value="1"/>
</dbReference>
<feature type="domain" description="Histidine kinase" evidence="4">
    <location>
        <begin position="258"/>
        <end position="497"/>
    </location>
</feature>
<dbReference type="Pfam" id="PF01590">
    <property type="entry name" value="GAF"/>
    <property type="match status" value="1"/>
</dbReference>
<comment type="catalytic activity">
    <reaction evidence="1">
        <text>ATP + protein L-histidine = ADP + protein N-phospho-L-histidine.</text>
        <dbReference type="EC" id="2.7.13.3"/>
    </reaction>
</comment>
<dbReference type="PROSITE" id="PS50109">
    <property type="entry name" value="HIS_KIN"/>
    <property type="match status" value="1"/>
</dbReference>
<dbReference type="Pfam" id="PF02518">
    <property type="entry name" value="HATPase_c"/>
    <property type="match status" value="1"/>
</dbReference>
<dbReference type="Gene3D" id="3.30.450.40">
    <property type="match status" value="1"/>
</dbReference>
<dbReference type="Gene3D" id="1.10.287.130">
    <property type="match status" value="1"/>
</dbReference>
<dbReference type="InterPro" id="IPR004358">
    <property type="entry name" value="Sig_transdc_His_kin-like_C"/>
</dbReference>
<protein>
    <recommendedName>
        <fullName evidence="2">histidine kinase</fullName>
        <ecNumber evidence="2">2.7.13.3</ecNumber>
    </recommendedName>
</protein>
<dbReference type="PANTHER" id="PTHR43065:SF42">
    <property type="entry name" value="TWO-COMPONENT SENSOR PPRA"/>
    <property type="match status" value="1"/>
</dbReference>
<dbReference type="SUPFAM" id="SSF47384">
    <property type="entry name" value="Homodimeric domain of signal transducing histidine kinase"/>
    <property type="match status" value="1"/>
</dbReference>
<dbReference type="Gene3D" id="3.30.565.10">
    <property type="entry name" value="Histidine kinase-like ATPase, C-terminal domain"/>
    <property type="match status" value="1"/>
</dbReference>
<dbReference type="RefSeq" id="WP_052955630.1">
    <property type="nucleotide sequence ID" value="NZ_BBWV01000001.1"/>
</dbReference>
<dbReference type="SMART" id="SM00387">
    <property type="entry name" value="HATPase_c"/>
    <property type="match status" value="1"/>
</dbReference>
<dbReference type="PANTHER" id="PTHR43065">
    <property type="entry name" value="SENSOR HISTIDINE KINASE"/>
    <property type="match status" value="1"/>
</dbReference>
<dbReference type="CDD" id="cd00082">
    <property type="entry name" value="HisKA"/>
    <property type="match status" value="1"/>
</dbReference>
<keyword evidence="6" id="KW-1185">Reference proteome</keyword>
<dbReference type="InterPro" id="IPR003018">
    <property type="entry name" value="GAF"/>
</dbReference>
<dbReference type="AlphaFoldDB" id="A0A0E9MYQ9"/>